<evidence type="ECO:0000313" key="12">
    <source>
        <dbReference type="EMBL" id="MCJ8500576.1"/>
    </source>
</evidence>
<comment type="subcellular location">
    <subcellularLocation>
        <location evidence="1">Cell inner membrane</location>
        <topology evidence="1">Single-pass membrane protein</topology>
    </subcellularLocation>
</comment>
<evidence type="ECO:0000256" key="8">
    <source>
        <dbReference type="ARBA" id="ARBA00022989"/>
    </source>
</evidence>
<feature type="transmembrane region" description="Helical" evidence="10">
    <location>
        <begin position="12"/>
        <end position="31"/>
    </location>
</feature>
<protein>
    <recommendedName>
        <fullName evidence="3">Type II secretion system core protein G</fullName>
    </recommendedName>
</protein>
<organism evidence="12 13">
    <name type="scientific">Desulfatitalea alkaliphila</name>
    <dbReference type="NCBI Taxonomy" id="2929485"/>
    <lineage>
        <taxon>Bacteria</taxon>
        <taxon>Pseudomonadati</taxon>
        <taxon>Thermodesulfobacteriota</taxon>
        <taxon>Desulfobacteria</taxon>
        <taxon>Desulfobacterales</taxon>
        <taxon>Desulfosarcinaceae</taxon>
        <taxon>Desulfatitalea</taxon>
    </lineage>
</organism>
<feature type="domain" description="Type II secretion system protein GspG C-terminal" evidence="11">
    <location>
        <begin position="33"/>
        <end position="144"/>
    </location>
</feature>
<keyword evidence="7 10" id="KW-0812">Transmembrane</keyword>
<dbReference type="NCBIfam" id="TIGR01710">
    <property type="entry name" value="typeII_sec_gspG"/>
    <property type="match status" value="1"/>
</dbReference>
<gene>
    <name evidence="12" type="primary">gspG</name>
    <name evidence="12" type="ORF">MRX98_08330</name>
</gene>
<dbReference type="InterPro" id="IPR013545">
    <property type="entry name" value="T2SS_protein-GspG_C"/>
</dbReference>
<dbReference type="Gene3D" id="3.30.700.10">
    <property type="entry name" value="Glycoprotein, Type 4 Pilin"/>
    <property type="match status" value="1"/>
</dbReference>
<evidence type="ECO:0000256" key="5">
    <source>
        <dbReference type="ARBA" id="ARBA00022481"/>
    </source>
</evidence>
<dbReference type="PANTHER" id="PTHR30093:SF44">
    <property type="entry name" value="TYPE II SECRETION SYSTEM CORE PROTEIN G"/>
    <property type="match status" value="1"/>
</dbReference>
<name>A0AA41R4D1_9BACT</name>
<evidence type="ECO:0000256" key="3">
    <source>
        <dbReference type="ARBA" id="ARBA00020042"/>
    </source>
</evidence>
<evidence type="ECO:0000256" key="9">
    <source>
        <dbReference type="ARBA" id="ARBA00023136"/>
    </source>
</evidence>
<evidence type="ECO:0000256" key="6">
    <source>
        <dbReference type="ARBA" id="ARBA00022519"/>
    </source>
</evidence>
<dbReference type="PROSITE" id="PS00409">
    <property type="entry name" value="PROKAR_NTER_METHYL"/>
    <property type="match status" value="1"/>
</dbReference>
<dbReference type="AlphaFoldDB" id="A0AA41R4D1"/>
<evidence type="ECO:0000256" key="1">
    <source>
        <dbReference type="ARBA" id="ARBA00004377"/>
    </source>
</evidence>
<keyword evidence="9 10" id="KW-0472">Membrane</keyword>
<evidence type="ECO:0000313" key="13">
    <source>
        <dbReference type="Proteomes" id="UP001165427"/>
    </source>
</evidence>
<proteinExistence type="inferred from homology"/>
<dbReference type="PRINTS" id="PR00813">
    <property type="entry name" value="BCTERIALGSPG"/>
</dbReference>
<evidence type="ECO:0000259" key="11">
    <source>
        <dbReference type="Pfam" id="PF08334"/>
    </source>
</evidence>
<evidence type="ECO:0000256" key="7">
    <source>
        <dbReference type="ARBA" id="ARBA00022692"/>
    </source>
</evidence>
<comment type="caution">
    <text evidence="12">The sequence shown here is derived from an EMBL/GenBank/DDBJ whole genome shotgun (WGS) entry which is preliminary data.</text>
</comment>
<dbReference type="Proteomes" id="UP001165427">
    <property type="component" value="Unassembled WGS sequence"/>
</dbReference>
<dbReference type="InterPro" id="IPR010054">
    <property type="entry name" value="Type2_sec_GspG"/>
</dbReference>
<dbReference type="InterPro" id="IPR045584">
    <property type="entry name" value="Pilin-like"/>
</dbReference>
<keyword evidence="4" id="KW-1003">Cell membrane</keyword>
<keyword evidence="8 10" id="KW-1133">Transmembrane helix</keyword>
<evidence type="ECO:0000256" key="10">
    <source>
        <dbReference type="SAM" id="Phobius"/>
    </source>
</evidence>
<dbReference type="NCBIfam" id="TIGR02532">
    <property type="entry name" value="IV_pilin_GFxxxE"/>
    <property type="match status" value="1"/>
</dbReference>
<evidence type="ECO:0000256" key="2">
    <source>
        <dbReference type="ARBA" id="ARBA00009984"/>
    </source>
</evidence>
<reference evidence="12" key="1">
    <citation type="submission" date="2022-04" db="EMBL/GenBank/DDBJ databases">
        <title>Desulfatitalea alkaliphila sp. nov., a novel anaerobic sulfate-reducing bacterium isolated from terrestrial mud volcano, Taman Peninsula, Russia.</title>
        <authorList>
            <person name="Khomyakova M.A."/>
            <person name="Merkel A.Y."/>
            <person name="Slobodkin A.I."/>
        </authorList>
    </citation>
    <scope>NUCLEOTIDE SEQUENCE</scope>
    <source>
        <strain evidence="12">M08but</strain>
    </source>
</reference>
<dbReference type="RefSeq" id="WP_246905335.1">
    <property type="nucleotide sequence ID" value="NZ_JALJRB010000007.1"/>
</dbReference>
<dbReference type="GO" id="GO:0015627">
    <property type="term" value="C:type II protein secretion system complex"/>
    <property type="evidence" value="ECO:0007669"/>
    <property type="project" value="InterPro"/>
</dbReference>
<evidence type="ECO:0000256" key="4">
    <source>
        <dbReference type="ARBA" id="ARBA00022475"/>
    </source>
</evidence>
<dbReference type="PANTHER" id="PTHR30093">
    <property type="entry name" value="GENERAL SECRETION PATHWAY PROTEIN G"/>
    <property type="match status" value="1"/>
</dbReference>
<accession>A0AA41R4D1</accession>
<dbReference type="Pfam" id="PF07963">
    <property type="entry name" value="N_methyl"/>
    <property type="match status" value="1"/>
</dbReference>
<keyword evidence="13" id="KW-1185">Reference proteome</keyword>
<keyword evidence="6" id="KW-0997">Cell inner membrane</keyword>
<dbReference type="Pfam" id="PF08334">
    <property type="entry name" value="T2SSG"/>
    <property type="match status" value="1"/>
</dbReference>
<keyword evidence="5" id="KW-0488">Methylation</keyword>
<dbReference type="EMBL" id="JALJRB010000007">
    <property type="protein sequence ID" value="MCJ8500576.1"/>
    <property type="molecule type" value="Genomic_DNA"/>
</dbReference>
<dbReference type="InterPro" id="IPR012902">
    <property type="entry name" value="N_methyl_site"/>
</dbReference>
<dbReference type="SUPFAM" id="SSF54523">
    <property type="entry name" value="Pili subunits"/>
    <property type="match status" value="1"/>
</dbReference>
<sequence>MKNQTINNKGFTLIELLVVILILGLLIGIVGPRVIGRTDDAKVSAARIQIESLISALNMYKLDNGVYPSTEQGLQALISPPQTGNVPRNWRQGGYLERNQVPKDPWGNDYVYLSPGAHGDFDLVSYGADGQPGGDGYNKDITSWELDG</sequence>
<dbReference type="GO" id="GO:0015628">
    <property type="term" value="P:protein secretion by the type II secretion system"/>
    <property type="evidence" value="ECO:0007669"/>
    <property type="project" value="InterPro"/>
</dbReference>
<dbReference type="InterPro" id="IPR000983">
    <property type="entry name" value="Bac_GSPG_pilin"/>
</dbReference>
<comment type="similarity">
    <text evidence="2">Belongs to the GSP G family.</text>
</comment>
<dbReference type="GO" id="GO:0005886">
    <property type="term" value="C:plasma membrane"/>
    <property type="evidence" value="ECO:0007669"/>
    <property type="project" value="UniProtKB-SubCell"/>
</dbReference>